<gene>
    <name evidence="1" type="ORF">QE152_g18148</name>
</gene>
<dbReference type="Proteomes" id="UP001458880">
    <property type="component" value="Unassembled WGS sequence"/>
</dbReference>
<comment type="caution">
    <text evidence="1">The sequence shown here is derived from an EMBL/GenBank/DDBJ whole genome shotgun (WGS) entry which is preliminary data.</text>
</comment>
<accession>A0AAW1L577</accession>
<organism evidence="1 2">
    <name type="scientific">Popillia japonica</name>
    <name type="common">Japanese beetle</name>
    <dbReference type="NCBI Taxonomy" id="7064"/>
    <lineage>
        <taxon>Eukaryota</taxon>
        <taxon>Metazoa</taxon>
        <taxon>Ecdysozoa</taxon>
        <taxon>Arthropoda</taxon>
        <taxon>Hexapoda</taxon>
        <taxon>Insecta</taxon>
        <taxon>Pterygota</taxon>
        <taxon>Neoptera</taxon>
        <taxon>Endopterygota</taxon>
        <taxon>Coleoptera</taxon>
        <taxon>Polyphaga</taxon>
        <taxon>Scarabaeiformia</taxon>
        <taxon>Scarabaeidae</taxon>
        <taxon>Rutelinae</taxon>
        <taxon>Popillia</taxon>
    </lineage>
</organism>
<protein>
    <submittedName>
        <fullName evidence="1">Uncharacterized protein</fullName>
    </submittedName>
</protein>
<evidence type="ECO:0000313" key="2">
    <source>
        <dbReference type="Proteomes" id="UP001458880"/>
    </source>
</evidence>
<reference evidence="1 2" key="1">
    <citation type="journal article" date="2024" name="BMC Genomics">
        <title>De novo assembly and annotation of Popillia japonica's genome with initial clues to its potential as an invasive pest.</title>
        <authorList>
            <person name="Cucini C."/>
            <person name="Boschi S."/>
            <person name="Funari R."/>
            <person name="Cardaioli E."/>
            <person name="Iannotti N."/>
            <person name="Marturano G."/>
            <person name="Paoli F."/>
            <person name="Bruttini M."/>
            <person name="Carapelli A."/>
            <person name="Frati F."/>
            <person name="Nardi F."/>
        </authorList>
    </citation>
    <scope>NUCLEOTIDE SEQUENCE [LARGE SCALE GENOMIC DNA]</scope>
    <source>
        <strain evidence="1">DMR45628</strain>
    </source>
</reference>
<evidence type="ECO:0000313" key="1">
    <source>
        <dbReference type="EMBL" id="KAK9728079.1"/>
    </source>
</evidence>
<dbReference type="EMBL" id="JASPKY010000172">
    <property type="protein sequence ID" value="KAK9728079.1"/>
    <property type="molecule type" value="Genomic_DNA"/>
</dbReference>
<keyword evidence="2" id="KW-1185">Reference proteome</keyword>
<dbReference type="AlphaFoldDB" id="A0AAW1L577"/>
<name>A0AAW1L577_POPJA</name>
<proteinExistence type="predicted"/>
<sequence>MGGKHANAWPIWAESMHRLSSTDRPYRKPACIDCQVTDRPSLIYRKPVKVFGNIIRRSHQVSNLLLMRISKIFLGTFRREIGRKLVDASLGDLPGFSIGMSRMFFQELGTIPVSKIEL</sequence>